<dbReference type="AlphaFoldDB" id="G5DW99"/>
<feature type="compositionally biased region" description="Basic and acidic residues" evidence="1">
    <location>
        <begin position="256"/>
        <end position="269"/>
    </location>
</feature>
<dbReference type="PANTHER" id="PTHR31008:SF15">
    <property type="entry name" value="GPI-ANCHORED ADHESIN-LIKE PROTEIN"/>
    <property type="match status" value="1"/>
</dbReference>
<organism evidence="2">
    <name type="scientific">Silene latifolia</name>
    <name type="common">White campion</name>
    <name type="synonym">Bladder campion</name>
    <dbReference type="NCBI Taxonomy" id="37657"/>
    <lineage>
        <taxon>Eukaryota</taxon>
        <taxon>Viridiplantae</taxon>
        <taxon>Streptophyta</taxon>
        <taxon>Embryophyta</taxon>
        <taxon>Tracheophyta</taxon>
        <taxon>Spermatophyta</taxon>
        <taxon>Magnoliopsida</taxon>
        <taxon>eudicotyledons</taxon>
        <taxon>Gunneridae</taxon>
        <taxon>Pentapetalae</taxon>
        <taxon>Caryophyllales</taxon>
        <taxon>Caryophyllaceae</taxon>
        <taxon>Sileneae</taxon>
        <taxon>Silene</taxon>
        <taxon>Silene subgen. Behenantha</taxon>
        <taxon>Silene sect. Melandrium</taxon>
    </lineage>
</organism>
<feature type="region of interest" description="Disordered" evidence="1">
    <location>
        <begin position="190"/>
        <end position="219"/>
    </location>
</feature>
<accession>G5DW99</accession>
<feature type="region of interest" description="Disordered" evidence="1">
    <location>
        <begin position="246"/>
        <end position="284"/>
    </location>
</feature>
<evidence type="ECO:0000256" key="1">
    <source>
        <dbReference type="SAM" id="MobiDB-lite"/>
    </source>
</evidence>
<evidence type="ECO:0008006" key="3">
    <source>
        <dbReference type="Google" id="ProtNLM"/>
    </source>
</evidence>
<sequence>DAQFMASKYLREENEDYEKISNDLESTTLPGKGNGIEQIPSSGMGISKALVTEEAARNGHSFDDTSCGTEEMMIAANDEEHDHETTLVRKSIYVDNSKERLSVESDNNALKFVSQAGSVLAAESPTPMHSLFRSMGSTLDSPGESPGSWNSRLQNPYAFSHDISDIDALESPTESPASWNFHTLSQSEAETARMRKKWGAAQKPIGGIDSSHSPSRKDVTNSLKRFLKFGRRNRASENLADWISATTSEGDDSEDGRDIANRSSEDLGKSRMGFSQSHNSDEGFNGPTCLMNKFKHYEARFQHLHQILN</sequence>
<proteinExistence type="evidence at transcript level"/>
<dbReference type="EMBL" id="JO495333">
    <property type="protein sequence ID" value="AEL98796.1"/>
    <property type="molecule type" value="mRNA"/>
</dbReference>
<feature type="non-terminal residue" evidence="2">
    <location>
        <position position="1"/>
    </location>
</feature>
<reference evidence="2" key="1">
    <citation type="journal article" date="2011" name="Curr. Biol.">
        <title>Preservation of the y transcriptome in a 10-million-year-old plant sex chromosome system.</title>
        <authorList>
            <person name="Bergero R."/>
            <person name="Charlesworth D."/>
        </authorList>
    </citation>
    <scope>NUCLEOTIDE SEQUENCE</scope>
    <source>
        <tissue evidence="2">Male and female bud flowers</tissue>
    </source>
</reference>
<protein>
    <recommendedName>
        <fullName evidence="3">Erect panicle 2 protein</fullName>
    </recommendedName>
</protein>
<dbReference type="PANTHER" id="PTHR31008">
    <property type="entry name" value="COP1-INTERACTING PROTEIN-RELATED"/>
    <property type="match status" value="1"/>
</dbReference>
<feature type="non-terminal residue" evidence="2">
    <location>
        <position position="309"/>
    </location>
</feature>
<evidence type="ECO:0000313" key="2">
    <source>
        <dbReference type="EMBL" id="AEL98796.1"/>
    </source>
</evidence>
<name>G5DW99_SILLA</name>